<dbReference type="PANTHER" id="PTHR38591:SF1">
    <property type="entry name" value="BLL1000 PROTEIN"/>
    <property type="match status" value="1"/>
</dbReference>
<accession>A0ABW2R7R7</accession>
<protein>
    <submittedName>
        <fullName evidence="2">Lipocalin-like domain-containing protein</fullName>
    </submittedName>
</protein>
<dbReference type="SUPFAM" id="SSF159245">
    <property type="entry name" value="AttH-like"/>
    <property type="match status" value="1"/>
</dbReference>
<keyword evidence="3" id="KW-1185">Reference proteome</keyword>
<organism evidence="2 3">
    <name type="scientific">Hydrogenophaga bisanensis</name>
    <dbReference type="NCBI Taxonomy" id="439611"/>
    <lineage>
        <taxon>Bacteria</taxon>
        <taxon>Pseudomonadati</taxon>
        <taxon>Pseudomonadota</taxon>
        <taxon>Betaproteobacteria</taxon>
        <taxon>Burkholderiales</taxon>
        <taxon>Comamonadaceae</taxon>
        <taxon>Hydrogenophaga</taxon>
    </lineage>
</organism>
<dbReference type="RefSeq" id="WP_382255388.1">
    <property type="nucleotide sequence ID" value="NZ_JBHTBX010000003.1"/>
</dbReference>
<dbReference type="EMBL" id="JBHTBX010000003">
    <property type="protein sequence ID" value="MFC7434117.1"/>
    <property type="molecule type" value="Genomic_DNA"/>
</dbReference>
<name>A0ABW2R7R7_9BURK</name>
<dbReference type="Proteomes" id="UP001596495">
    <property type="component" value="Unassembled WGS sequence"/>
</dbReference>
<sequence>MMPTRRRQWLASTAAWMLCHPITSRAGEDSPAEVLQPRELRFPRDHGTHNEARTEWWYLTGHGEDANGQPWGFQVTFFRSRVDPASSLSSRLAARHLLFAHAAITDVRAARLYHDQRMVRWNGAPPGSPLAQQHAFASDADTSVRLHDWHLQRDPSGRYQTRISGNALGIELTAQPTQPLLLQGDRGFSRKGPDPSQSSFYITHPQLAVQGQLRIDGRMVQITGRAWLDHEWSEALMHPDAVGWDWIGMNLHDGSSLTAFRLRRRDGSAVWAGGSWRGPVSGATGVAPARPFGPDEVQWLPGRRWTSPRTGASYPVEWQVLTPVGRFTVNALVDAQELDSRASTGTVYWEGVSDLLDQHDRAVGRGYLEMTGYASRLVL</sequence>
<dbReference type="Pfam" id="PF07143">
    <property type="entry name" value="CrtC"/>
    <property type="match status" value="1"/>
</dbReference>
<evidence type="ECO:0000313" key="2">
    <source>
        <dbReference type="EMBL" id="MFC7434117.1"/>
    </source>
</evidence>
<comment type="caution">
    <text evidence="2">The sequence shown here is derived from an EMBL/GenBank/DDBJ whole genome shotgun (WGS) entry which is preliminary data.</text>
</comment>
<reference evidence="3" key="1">
    <citation type="journal article" date="2019" name="Int. J. Syst. Evol. Microbiol.">
        <title>The Global Catalogue of Microorganisms (GCM) 10K type strain sequencing project: providing services to taxonomists for standard genome sequencing and annotation.</title>
        <authorList>
            <consortium name="The Broad Institute Genomics Platform"/>
            <consortium name="The Broad Institute Genome Sequencing Center for Infectious Disease"/>
            <person name="Wu L."/>
            <person name="Ma J."/>
        </authorList>
    </citation>
    <scope>NUCLEOTIDE SEQUENCE [LARGE SCALE GENOMIC DNA]</scope>
    <source>
        <strain evidence="3">CCUG 54518</strain>
    </source>
</reference>
<evidence type="ECO:0000259" key="1">
    <source>
        <dbReference type="Pfam" id="PF07143"/>
    </source>
</evidence>
<dbReference type="InterPro" id="IPR010791">
    <property type="entry name" value="AttH_dom"/>
</dbReference>
<dbReference type="InterPro" id="IPR023374">
    <property type="entry name" value="AttH-like_dom_sf"/>
</dbReference>
<dbReference type="PANTHER" id="PTHR38591">
    <property type="entry name" value="HYDROLASE"/>
    <property type="match status" value="1"/>
</dbReference>
<gene>
    <name evidence="2" type="ORF">ACFQNJ_06285</name>
</gene>
<dbReference type="Pfam" id="PF17186">
    <property type="entry name" value="Lipocalin_9"/>
    <property type="match status" value="1"/>
</dbReference>
<feature type="domain" description="AttH" evidence="1">
    <location>
        <begin position="54"/>
        <end position="234"/>
    </location>
</feature>
<proteinExistence type="predicted"/>
<dbReference type="Gene3D" id="2.40.370.10">
    <property type="entry name" value="AttH-like domain"/>
    <property type="match status" value="2"/>
</dbReference>
<evidence type="ECO:0000313" key="3">
    <source>
        <dbReference type="Proteomes" id="UP001596495"/>
    </source>
</evidence>